<evidence type="ECO:0000313" key="3">
    <source>
        <dbReference type="EMBL" id="RHY08595.1"/>
    </source>
</evidence>
<evidence type="ECO:0000313" key="4">
    <source>
        <dbReference type="Proteomes" id="UP000265427"/>
    </source>
</evidence>
<dbReference type="GO" id="GO:0005730">
    <property type="term" value="C:nucleolus"/>
    <property type="evidence" value="ECO:0007669"/>
    <property type="project" value="UniProtKB-SubCell"/>
</dbReference>
<dbReference type="AlphaFoldDB" id="A0A397AQR2"/>
<keyword evidence="1" id="KW-0698">rRNA processing</keyword>
<name>A0A397AQR2_APHAT</name>
<dbReference type="EMBL" id="QUSZ01005689">
    <property type="protein sequence ID" value="RHY08595.1"/>
    <property type="molecule type" value="Genomic_DNA"/>
</dbReference>
<comment type="function">
    <text evidence="1">Plays a role in the recruitment of the exosome to pre-rRNA to mediate the 3'-5' end processing of the 5.8S rRNA.</text>
</comment>
<comment type="similarity">
    <text evidence="1">Belongs to the C1D family.</text>
</comment>
<dbReference type="GO" id="GO:0003677">
    <property type="term" value="F:DNA binding"/>
    <property type="evidence" value="ECO:0007669"/>
    <property type="project" value="UniProtKB-KW"/>
</dbReference>
<feature type="compositionally biased region" description="Low complexity" evidence="2">
    <location>
        <begin position="159"/>
        <end position="170"/>
    </location>
</feature>
<protein>
    <recommendedName>
        <fullName evidence="1">Nuclear nucleic acid-binding protein C1D</fullName>
    </recommendedName>
</protein>
<dbReference type="PANTHER" id="PTHR15341">
    <property type="entry name" value="SUN-COR STEROID HORMONE RECEPTOR CO-REPRESSOR"/>
    <property type="match status" value="1"/>
</dbReference>
<keyword evidence="1" id="KW-0963">Cytoplasm</keyword>
<keyword evidence="1" id="KW-0238">DNA-binding</keyword>
<accession>A0A397AQR2</accession>
<dbReference type="GO" id="GO:0003723">
    <property type="term" value="F:RNA binding"/>
    <property type="evidence" value="ECO:0007669"/>
    <property type="project" value="UniProtKB-UniRule"/>
</dbReference>
<comment type="caution">
    <text evidence="3">The sequence shown here is derived from an EMBL/GenBank/DDBJ whole genome shotgun (WGS) entry which is preliminary data.</text>
</comment>
<gene>
    <name evidence="3" type="ORF">DYB36_003287</name>
</gene>
<proteinExistence type="inferred from homology"/>
<comment type="subcellular location">
    <subcellularLocation>
        <location evidence="1">Cytoplasm</location>
    </subcellularLocation>
    <subcellularLocation>
        <location evidence="1">Nucleus</location>
        <location evidence="1">Nucleolus</location>
    </subcellularLocation>
    <subcellularLocation>
        <location evidence="1">Nucleus</location>
    </subcellularLocation>
</comment>
<keyword evidence="1" id="KW-0539">Nucleus</keyword>
<dbReference type="InterPro" id="IPR011082">
    <property type="entry name" value="Exosome-assoc_fac/DNA_repair"/>
</dbReference>
<sequence length="178" mass="19214">MDSRLENLDNALGAVEEYLDVLTTKPVDELTTELAPIDKAKVQVGLVQGVSSKDGRQTQVKQELDRVKGYIQKIKYSEEMGTRGSCIYSRHCAPKYDDNAAAALAKGRQIRVDAEAAGRFINHALSSDQVYAEAAAATTDVKAADSAKKAPSTKKKNKASSTAAKSTTDTPPKKRARK</sequence>
<evidence type="ECO:0000256" key="1">
    <source>
        <dbReference type="RuleBase" id="RU368003"/>
    </source>
</evidence>
<dbReference type="GO" id="GO:0005737">
    <property type="term" value="C:cytoplasm"/>
    <property type="evidence" value="ECO:0007669"/>
    <property type="project" value="UniProtKB-SubCell"/>
</dbReference>
<dbReference type="PANTHER" id="PTHR15341:SF3">
    <property type="entry name" value="NUCLEAR NUCLEIC ACID-BINDING PROTEIN C1D"/>
    <property type="match status" value="1"/>
</dbReference>
<dbReference type="GO" id="GO:0010468">
    <property type="term" value="P:regulation of gene expression"/>
    <property type="evidence" value="ECO:0007669"/>
    <property type="project" value="TreeGrafter"/>
</dbReference>
<evidence type="ECO:0000256" key="2">
    <source>
        <dbReference type="SAM" id="MobiDB-lite"/>
    </source>
</evidence>
<organism evidence="3 4">
    <name type="scientific">Aphanomyces astaci</name>
    <name type="common">Crayfish plague agent</name>
    <dbReference type="NCBI Taxonomy" id="112090"/>
    <lineage>
        <taxon>Eukaryota</taxon>
        <taxon>Sar</taxon>
        <taxon>Stramenopiles</taxon>
        <taxon>Oomycota</taxon>
        <taxon>Saprolegniomycetes</taxon>
        <taxon>Saprolegniales</taxon>
        <taxon>Verrucalvaceae</taxon>
        <taxon>Aphanomyces</taxon>
    </lineage>
</organism>
<comment type="subunit">
    <text evidence="1">Monomer and homodimer.</text>
</comment>
<keyword evidence="1" id="KW-0694">RNA-binding</keyword>
<reference evidence="3 4" key="1">
    <citation type="submission" date="2018-08" db="EMBL/GenBank/DDBJ databases">
        <title>Aphanomyces genome sequencing and annotation.</title>
        <authorList>
            <person name="Minardi D."/>
            <person name="Oidtmann B."/>
            <person name="Van Der Giezen M."/>
            <person name="Studholme D.J."/>
        </authorList>
    </citation>
    <scope>NUCLEOTIDE SEQUENCE [LARGE SCALE GENOMIC DNA]</scope>
    <source>
        <strain evidence="3 4">Kv</strain>
    </source>
</reference>
<dbReference type="GO" id="GO:0000460">
    <property type="term" value="P:maturation of 5.8S rRNA"/>
    <property type="evidence" value="ECO:0007669"/>
    <property type="project" value="TreeGrafter"/>
</dbReference>
<dbReference type="GO" id="GO:0000178">
    <property type="term" value="C:exosome (RNase complex)"/>
    <property type="evidence" value="ECO:0007669"/>
    <property type="project" value="TreeGrafter"/>
</dbReference>
<dbReference type="Proteomes" id="UP000265427">
    <property type="component" value="Unassembled WGS sequence"/>
</dbReference>
<dbReference type="VEuPathDB" id="FungiDB:H257_07939"/>
<feature type="region of interest" description="Disordered" evidence="2">
    <location>
        <begin position="141"/>
        <end position="178"/>
    </location>
</feature>